<evidence type="ECO:0008006" key="4">
    <source>
        <dbReference type="Google" id="ProtNLM"/>
    </source>
</evidence>
<gene>
    <name evidence="2" type="primary">A01g506210.1_BraROA</name>
    <name evidence="2" type="ORF">IGI04_002493</name>
</gene>
<name>A0ABQ7NWH5_BRACM</name>
<keyword evidence="3" id="KW-1185">Reference proteome</keyword>
<proteinExistence type="predicted"/>
<organism evidence="2 3">
    <name type="scientific">Brassica rapa subsp. trilocularis</name>
    <dbReference type="NCBI Taxonomy" id="1813537"/>
    <lineage>
        <taxon>Eukaryota</taxon>
        <taxon>Viridiplantae</taxon>
        <taxon>Streptophyta</taxon>
        <taxon>Embryophyta</taxon>
        <taxon>Tracheophyta</taxon>
        <taxon>Spermatophyta</taxon>
        <taxon>Magnoliopsida</taxon>
        <taxon>eudicotyledons</taxon>
        <taxon>Gunneridae</taxon>
        <taxon>Pentapetalae</taxon>
        <taxon>rosids</taxon>
        <taxon>malvids</taxon>
        <taxon>Brassicales</taxon>
        <taxon>Brassicaceae</taxon>
        <taxon>Brassiceae</taxon>
        <taxon>Brassica</taxon>
    </lineage>
</organism>
<feature type="region of interest" description="Disordered" evidence="1">
    <location>
        <begin position="956"/>
        <end position="993"/>
    </location>
</feature>
<dbReference type="EMBL" id="JADBGQ010000001">
    <property type="protein sequence ID" value="KAG5414926.1"/>
    <property type="molecule type" value="Genomic_DNA"/>
</dbReference>
<accession>A0ABQ7NWH5</accession>
<dbReference type="Proteomes" id="UP000823674">
    <property type="component" value="Chromosome A01"/>
</dbReference>
<protein>
    <recommendedName>
        <fullName evidence="4">Domain X domain-containing protein</fullName>
    </recommendedName>
</protein>
<comment type="caution">
    <text evidence="2">The sequence shown here is derived from an EMBL/GenBank/DDBJ whole genome shotgun (WGS) entry which is preliminary data.</text>
</comment>
<feature type="region of interest" description="Disordered" evidence="1">
    <location>
        <begin position="109"/>
        <end position="131"/>
    </location>
</feature>
<reference evidence="2 3" key="1">
    <citation type="submission" date="2021-03" db="EMBL/GenBank/DDBJ databases">
        <authorList>
            <person name="King G.J."/>
            <person name="Bancroft I."/>
            <person name="Baten A."/>
            <person name="Bloomfield J."/>
            <person name="Borpatragohain P."/>
            <person name="He Z."/>
            <person name="Irish N."/>
            <person name="Irwin J."/>
            <person name="Liu K."/>
            <person name="Mauleon R.P."/>
            <person name="Moore J."/>
            <person name="Morris R."/>
            <person name="Ostergaard L."/>
            <person name="Wang B."/>
            <person name="Wells R."/>
        </authorList>
    </citation>
    <scope>NUCLEOTIDE SEQUENCE [LARGE SCALE GENOMIC DNA]</scope>
    <source>
        <strain evidence="2">R-o-18</strain>
        <tissue evidence="2">Leaf</tissue>
    </source>
</reference>
<sequence>MIARSLRSDRALARARSLRSDRAGRSLGRYVATELWLELGRNVATERDDRSVATDRAGRSLGRYVATELCRYVATDSLTGRYVANGSKPRSVLLVFVVKSQRKLRLRRNEKRFDEDSKENPKKDLSEALQSDRSLRSEWKQAETSPTCFRRRYVATDSLTGCYVASGSKPRRVPLVFVVKSQRKLRLRRNEKRFDEDSKENPKVDLSEALQIANGRQARSVLLFFRRKILHETPIETNEKADGSKPRRGPLVFVVKSQRKLRLRRNEKRRYVATDSLTGRYVASGSKPRRVPLVFVVKFQRKLRLRRNKKRFDEDSKEKPKVDLSEALQIACVLGRYVATEHVRARSLRHDRAVCVLGRYVATELCNRFFVFPFSAINVGVFQRFFWENKFYPSEMFSENVFWEKSRACFSALPVAEGAVSAASLSFIYPNIVSIKRFVAMSKSNPGPGSLREPTTSDRIYAEIMKRLETSLEKTVDLISSPRKSVAIITREYKGFGRRGRQRAAYVPLSRIKPNVVQLIELDKRSNCLGEFVYSPSCSSPRTPYILAPRSVYAFTLLPLSRHSIKMEISHFSRSSQLSSKLPVNQAVVYGLLIRKIVGWASSRVLGPFGPSSDSTRLLRVFRACYGLREIAFEGFDENARTGVVLTFGKVQSLHSDRTLARARSLPTELWLELGRYVATELRLELGRNVATERDDRLVATDRALARARSLRSDQAGRSLGRYVATELWLELGRYVATERDDRSVATDRALARARSQRSDRAGQSLGRYRPSCVHAWLPRIDRAWLVRGLISILELVRGRFGYMSVAFGQSVFSGSIEIWTIFYCKAVSKDIFTKITFRKNGYADFYGLSDIDSVVTDFDPNIRSDRARAKAWSLRSDRAIVPLGRCVATKAIVPLGRYVATELEPKLGRYIATKRSSRSAATDRALVSLGRYIATGLEQKFGRCECYLPKTVASSVHKPRKTRSKRVESEDGPKGPKTRLEAHPTIFPNQKPVNHSMVHAWPTRKDKYGSFEDNCEDREKWNISIFML</sequence>
<feature type="compositionally biased region" description="Basic and acidic residues" evidence="1">
    <location>
        <begin position="111"/>
        <end position="126"/>
    </location>
</feature>
<evidence type="ECO:0000313" key="2">
    <source>
        <dbReference type="EMBL" id="KAG5414926.1"/>
    </source>
</evidence>
<evidence type="ECO:0000256" key="1">
    <source>
        <dbReference type="SAM" id="MobiDB-lite"/>
    </source>
</evidence>
<evidence type="ECO:0000313" key="3">
    <source>
        <dbReference type="Proteomes" id="UP000823674"/>
    </source>
</evidence>
<feature type="compositionally biased region" description="Basic and acidic residues" evidence="1">
    <location>
        <begin position="966"/>
        <end position="983"/>
    </location>
</feature>